<reference evidence="2" key="1">
    <citation type="submission" date="2020-04" db="EMBL/GenBank/DDBJ databases">
        <authorList>
            <person name="Zhang T."/>
        </authorList>
    </citation>
    <scope>NUCLEOTIDE SEQUENCE</scope>
    <source>
        <strain evidence="2">HKST-UBA15</strain>
    </source>
</reference>
<name>A0A955IDW9_9BACT</name>
<feature type="domain" description="HTH cro/C1-type" evidence="1">
    <location>
        <begin position="10"/>
        <end position="64"/>
    </location>
</feature>
<dbReference type="Pfam" id="PF01381">
    <property type="entry name" value="HTH_3"/>
    <property type="match status" value="1"/>
</dbReference>
<dbReference type="Gene3D" id="3.30.450.180">
    <property type="match status" value="1"/>
</dbReference>
<sequence>MDELPLGRKIYVLREDRSLSQTKLEVEAGLSFGTLSRIENGNINPTKETIIKIAQVLDLHDDEFNYLISLQKSSPDESEIERVVGMVSKEIKNERIPAYLIDSKLRVWDWNRMILKIIGTDESTAEKYRGYSCMRLLFFSELNIRNRIPIDKLGRIIKQQVDTYKYFSNKYRNESFTNSEIRALLKDDSFRDAWKTESELKYFPLKNEFYLKYGKHTLNIDIIINRFTSDQRFIIVKYYPKDSSTLKVFEKIRNNVS</sequence>
<reference evidence="2" key="2">
    <citation type="journal article" date="2021" name="Microbiome">
        <title>Successional dynamics and alternative stable states in a saline activated sludge microbial community over 9 years.</title>
        <authorList>
            <person name="Wang Y."/>
            <person name="Ye J."/>
            <person name="Ju F."/>
            <person name="Liu L."/>
            <person name="Boyd J.A."/>
            <person name="Deng Y."/>
            <person name="Parks D.H."/>
            <person name="Jiang X."/>
            <person name="Yin X."/>
            <person name="Woodcroft B.J."/>
            <person name="Tyson G.W."/>
            <person name="Hugenholtz P."/>
            <person name="Polz M.F."/>
            <person name="Zhang T."/>
        </authorList>
    </citation>
    <scope>NUCLEOTIDE SEQUENCE</scope>
    <source>
        <strain evidence="2">HKST-UBA15</strain>
    </source>
</reference>
<dbReference type="PROSITE" id="PS50943">
    <property type="entry name" value="HTH_CROC1"/>
    <property type="match status" value="1"/>
</dbReference>
<protein>
    <submittedName>
        <fullName evidence="2">Helix-turn-helix transcriptional regulator</fullName>
    </submittedName>
</protein>
<dbReference type="SUPFAM" id="SSF47413">
    <property type="entry name" value="lambda repressor-like DNA-binding domains"/>
    <property type="match status" value="1"/>
</dbReference>
<dbReference type="AlphaFoldDB" id="A0A955IDW9"/>
<dbReference type="CDD" id="cd00093">
    <property type="entry name" value="HTH_XRE"/>
    <property type="match status" value="1"/>
</dbReference>
<evidence type="ECO:0000313" key="3">
    <source>
        <dbReference type="Proteomes" id="UP000745577"/>
    </source>
</evidence>
<accession>A0A955IDW9</accession>
<dbReference type="PANTHER" id="PTHR35010:SF4">
    <property type="entry name" value="BLL5781 PROTEIN"/>
    <property type="match status" value="1"/>
</dbReference>
<gene>
    <name evidence="2" type="ORF">KC675_02085</name>
</gene>
<evidence type="ECO:0000313" key="2">
    <source>
        <dbReference type="EMBL" id="MCA9379948.1"/>
    </source>
</evidence>
<comment type="caution">
    <text evidence="2">The sequence shown here is derived from an EMBL/GenBank/DDBJ whole genome shotgun (WGS) entry which is preliminary data.</text>
</comment>
<evidence type="ECO:0000259" key="1">
    <source>
        <dbReference type="PROSITE" id="PS50943"/>
    </source>
</evidence>
<proteinExistence type="predicted"/>
<dbReference type="PANTHER" id="PTHR35010">
    <property type="entry name" value="BLL4672 PROTEIN-RELATED"/>
    <property type="match status" value="1"/>
</dbReference>
<dbReference type="Proteomes" id="UP000745577">
    <property type="component" value="Unassembled WGS sequence"/>
</dbReference>
<dbReference type="GO" id="GO:0003677">
    <property type="term" value="F:DNA binding"/>
    <property type="evidence" value="ECO:0007669"/>
    <property type="project" value="InterPro"/>
</dbReference>
<dbReference type="SMART" id="SM00530">
    <property type="entry name" value="HTH_XRE"/>
    <property type="match status" value="1"/>
</dbReference>
<dbReference type="InterPro" id="IPR010982">
    <property type="entry name" value="Lambda_DNA-bd_dom_sf"/>
</dbReference>
<dbReference type="EMBL" id="JAGQLL010000019">
    <property type="protein sequence ID" value="MCA9379948.1"/>
    <property type="molecule type" value="Genomic_DNA"/>
</dbReference>
<dbReference type="Gene3D" id="1.10.260.40">
    <property type="entry name" value="lambda repressor-like DNA-binding domains"/>
    <property type="match status" value="1"/>
</dbReference>
<dbReference type="InterPro" id="IPR001387">
    <property type="entry name" value="Cro/C1-type_HTH"/>
</dbReference>
<organism evidence="2 3">
    <name type="scientific">Candidatus Dojkabacteria bacterium</name>
    <dbReference type="NCBI Taxonomy" id="2099670"/>
    <lineage>
        <taxon>Bacteria</taxon>
        <taxon>Candidatus Dojkabacteria</taxon>
    </lineage>
</organism>